<gene>
    <name evidence="1" type="ORF">B9Q01_01250</name>
</gene>
<organism evidence="1 2">
    <name type="scientific">Candidatus Marsarchaeota G1 archaeon OSP_D</name>
    <dbReference type="NCBI Taxonomy" id="1978155"/>
    <lineage>
        <taxon>Archaea</taxon>
        <taxon>Candidatus Marsarchaeota</taxon>
        <taxon>Candidatus Marsarchaeota group 1</taxon>
    </lineage>
</organism>
<name>A0A2R6ADK6_9ARCH</name>
<evidence type="ECO:0000313" key="1">
    <source>
        <dbReference type="EMBL" id="PSN84383.1"/>
    </source>
</evidence>
<dbReference type="Proteomes" id="UP000240880">
    <property type="component" value="Unassembled WGS sequence"/>
</dbReference>
<sequence>MKARLALLLIVILFAVAFLSYNALNNQEMCLTKSEISKDTSFSLNLTSVAFYYLALQTPSGLEKEYPNSHVIYLADDQALDYFALIKLYNLTRFGLALSITQKILNASKAYGGLFKYWNPVFEVLGVYPTTTIPMSGVDHRIGSLDGYTLMATIFRPNPSFDYYSYADQLAYRTLLEVHLGNYSQAEVLFENLSKMWNGKGFVDKAFNGVYQSYKLADYVIVWRVLASNAHTCQFAKKYLTIVHRITSIMSVLQSYSGGVWTGYKWVNQTMVYGTNISLTNGETTSLFVISF</sequence>
<comment type="caution">
    <text evidence="1">The sequence shown here is derived from an EMBL/GenBank/DDBJ whole genome shotgun (WGS) entry which is preliminary data.</text>
</comment>
<protein>
    <submittedName>
        <fullName evidence="1">Uncharacterized protein</fullName>
    </submittedName>
</protein>
<dbReference type="AlphaFoldDB" id="A0A2R6ADK6"/>
<dbReference type="EMBL" id="NEXC01000004">
    <property type="protein sequence ID" value="PSN84383.1"/>
    <property type="molecule type" value="Genomic_DNA"/>
</dbReference>
<reference evidence="1 2" key="1">
    <citation type="submission" date="2017-04" db="EMBL/GenBank/DDBJ databases">
        <title>Novel microbial lineages endemic to geothermal iron-oxide mats fill important gaps in the evolutionary history of Archaea.</title>
        <authorList>
            <person name="Jay Z.J."/>
            <person name="Beam J.P."/>
            <person name="Dlakic M."/>
            <person name="Rusch D.B."/>
            <person name="Kozubal M.A."/>
            <person name="Inskeep W.P."/>
        </authorList>
    </citation>
    <scope>NUCLEOTIDE SEQUENCE [LARGE SCALE GENOMIC DNA]</scope>
    <source>
        <strain evidence="1">OSP_D</strain>
    </source>
</reference>
<evidence type="ECO:0000313" key="2">
    <source>
        <dbReference type="Proteomes" id="UP000240880"/>
    </source>
</evidence>
<proteinExistence type="predicted"/>
<accession>A0A2R6ADK6</accession>